<keyword evidence="2 8" id="KW-0813">Transport</keyword>
<dbReference type="InterPro" id="IPR035906">
    <property type="entry name" value="MetI-like_sf"/>
</dbReference>
<keyword evidence="3" id="KW-1003">Cell membrane</keyword>
<reference evidence="11" key="1">
    <citation type="journal article" date="2019" name="Int. J. Syst. Evol. Microbiol.">
        <title>The Global Catalogue of Microorganisms (GCM) 10K type strain sequencing project: providing services to taxonomists for standard genome sequencing and annotation.</title>
        <authorList>
            <consortium name="The Broad Institute Genomics Platform"/>
            <consortium name="The Broad Institute Genome Sequencing Center for Infectious Disease"/>
            <person name="Wu L."/>
            <person name="Ma J."/>
        </authorList>
    </citation>
    <scope>NUCLEOTIDE SEQUENCE [LARGE SCALE GENOMIC DNA]</scope>
    <source>
        <strain evidence="11">CCM 8925</strain>
    </source>
</reference>
<dbReference type="Proteomes" id="UP001597104">
    <property type="component" value="Unassembled WGS sequence"/>
</dbReference>
<keyword evidence="7 8" id="KW-0472">Membrane</keyword>
<feature type="transmembrane region" description="Helical" evidence="8">
    <location>
        <begin position="187"/>
        <end position="205"/>
    </location>
</feature>
<accession>A0ABW3E9U8</accession>
<evidence type="ECO:0000313" key="10">
    <source>
        <dbReference type="EMBL" id="MFD0897079.1"/>
    </source>
</evidence>
<evidence type="ECO:0000256" key="4">
    <source>
        <dbReference type="ARBA" id="ARBA00022692"/>
    </source>
</evidence>
<dbReference type="CDD" id="cd06261">
    <property type="entry name" value="TM_PBP2"/>
    <property type="match status" value="1"/>
</dbReference>
<dbReference type="SUPFAM" id="SSF161098">
    <property type="entry name" value="MetI-like"/>
    <property type="match status" value="1"/>
</dbReference>
<sequence length="218" mass="24538">MNLQYMLSVVPKIAAYLPITVLMAVASMLIAIVLGAILTTLYAFPKSRWFVRFYLLIFRGFPTLVLLFIAYYGLPQVLHTSTDTPAWISATLCLAFKESAYLEEIFRSGILSVDVGQIEAGRSLGLSNTLVYQQIVVPQALRYIVPPLGNTFIGLLKETSLAFSIGVTEMFGEGKVLASENFRYFDVYVVVGILYVVVIYVYTLLQTVFERRLNRIYE</sequence>
<evidence type="ECO:0000256" key="3">
    <source>
        <dbReference type="ARBA" id="ARBA00022475"/>
    </source>
</evidence>
<evidence type="ECO:0000256" key="1">
    <source>
        <dbReference type="ARBA" id="ARBA00004651"/>
    </source>
</evidence>
<dbReference type="PROSITE" id="PS50928">
    <property type="entry name" value="ABC_TM1"/>
    <property type="match status" value="1"/>
</dbReference>
<evidence type="ECO:0000256" key="7">
    <source>
        <dbReference type="ARBA" id="ARBA00023136"/>
    </source>
</evidence>
<keyword evidence="5" id="KW-0029">Amino-acid transport</keyword>
<name>A0ABW3E9U8_9LACO</name>
<keyword evidence="4 8" id="KW-0812">Transmembrane</keyword>
<protein>
    <submittedName>
        <fullName evidence="10">Amino acid ABC transporter permease</fullName>
    </submittedName>
</protein>
<dbReference type="NCBIfam" id="TIGR01726">
    <property type="entry name" value="HEQRo_perm_3TM"/>
    <property type="match status" value="1"/>
</dbReference>
<evidence type="ECO:0000256" key="6">
    <source>
        <dbReference type="ARBA" id="ARBA00022989"/>
    </source>
</evidence>
<dbReference type="Gene3D" id="1.10.3720.10">
    <property type="entry name" value="MetI-like"/>
    <property type="match status" value="1"/>
</dbReference>
<evidence type="ECO:0000256" key="8">
    <source>
        <dbReference type="RuleBase" id="RU363032"/>
    </source>
</evidence>
<evidence type="ECO:0000256" key="2">
    <source>
        <dbReference type="ARBA" id="ARBA00022448"/>
    </source>
</evidence>
<dbReference type="InterPro" id="IPR000515">
    <property type="entry name" value="MetI-like"/>
</dbReference>
<evidence type="ECO:0000256" key="5">
    <source>
        <dbReference type="ARBA" id="ARBA00022970"/>
    </source>
</evidence>
<feature type="transmembrane region" description="Helical" evidence="8">
    <location>
        <begin position="15"/>
        <end position="41"/>
    </location>
</feature>
<dbReference type="InterPro" id="IPR043429">
    <property type="entry name" value="ArtM/GltK/GlnP/TcyL/YhdX-like"/>
</dbReference>
<organism evidence="10 11">
    <name type="scientific">Loigolactobacillus binensis</name>
    <dbReference type="NCBI Taxonomy" id="2559922"/>
    <lineage>
        <taxon>Bacteria</taxon>
        <taxon>Bacillati</taxon>
        <taxon>Bacillota</taxon>
        <taxon>Bacilli</taxon>
        <taxon>Lactobacillales</taxon>
        <taxon>Lactobacillaceae</taxon>
        <taxon>Loigolactobacillus</taxon>
    </lineage>
</organism>
<keyword evidence="6 8" id="KW-1133">Transmembrane helix</keyword>
<proteinExistence type="inferred from homology"/>
<dbReference type="PANTHER" id="PTHR30614:SF0">
    <property type="entry name" value="L-CYSTINE TRANSPORT SYSTEM PERMEASE PROTEIN TCYL"/>
    <property type="match status" value="1"/>
</dbReference>
<dbReference type="PANTHER" id="PTHR30614">
    <property type="entry name" value="MEMBRANE COMPONENT OF AMINO ACID ABC TRANSPORTER"/>
    <property type="match status" value="1"/>
</dbReference>
<dbReference type="InterPro" id="IPR010065">
    <property type="entry name" value="AA_ABC_transptr_permease_3TM"/>
</dbReference>
<evidence type="ECO:0000259" key="9">
    <source>
        <dbReference type="PROSITE" id="PS50928"/>
    </source>
</evidence>
<keyword evidence="11" id="KW-1185">Reference proteome</keyword>
<dbReference type="Pfam" id="PF00528">
    <property type="entry name" value="BPD_transp_1"/>
    <property type="match status" value="1"/>
</dbReference>
<evidence type="ECO:0000313" key="11">
    <source>
        <dbReference type="Proteomes" id="UP001597104"/>
    </source>
</evidence>
<comment type="subcellular location">
    <subcellularLocation>
        <location evidence="1 8">Cell membrane</location>
        <topology evidence="1 8">Multi-pass membrane protein</topology>
    </subcellularLocation>
</comment>
<gene>
    <name evidence="10" type="ORF">ACFQZ7_04930</name>
</gene>
<feature type="transmembrane region" description="Helical" evidence="8">
    <location>
        <begin position="53"/>
        <end position="74"/>
    </location>
</feature>
<dbReference type="RefSeq" id="WP_137638833.1">
    <property type="nucleotide sequence ID" value="NZ_BJDN01000044.1"/>
</dbReference>
<feature type="domain" description="ABC transmembrane type-1" evidence="9">
    <location>
        <begin position="17"/>
        <end position="206"/>
    </location>
</feature>
<dbReference type="EMBL" id="JBHTIO010000025">
    <property type="protein sequence ID" value="MFD0897079.1"/>
    <property type="molecule type" value="Genomic_DNA"/>
</dbReference>
<comment type="caution">
    <text evidence="10">The sequence shown here is derived from an EMBL/GenBank/DDBJ whole genome shotgun (WGS) entry which is preliminary data.</text>
</comment>
<comment type="similarity">
    <text evidence="8">Belongs to the binding-protein-dependent transport system permease family.</text>
</comment>